<dbReference type="KEGG" id="ccp:CHC_T00007021001"/>
<dbReference type="GO" id="GO:0005634">
    <property type="term" value="C:nucleus"/>
    <property type="evidence" value="ECO:0007669"/>
    <property type="project" value="UniProtKB-SubCell"/>
</dbReference>
<evidence type="ECO:0000259" key="8">
    <source>
        <dbReference type="PROSITE" id="PS50172"/>
    </source>
</evidence>
<feature type="compositionally biased region" description="Basic and acidic residues" evidence="7">
    <location>
        <begin position="271"/>
        <end position="287"/>
    </location>
</feature>
<dbReference type="CDD" id="cd07521">
    <property type="entry name" value="HAD_FCP1-like"/>
    <property type="match status" value="1"/>
</dbReference>
<evidence type="ECO:0000256" key="3">
    <source>
        <dbReference type="ARBA" id="ARBA00022801"/>
    </source>
</evidence>
<comment type="catalytic activity">
    <reaction evidence="5">
        <text>O-phospho-L-seryl-[protein] + H2O = L-seryl-[protein] + phosphate</text>
        <dbReference type="Rhea" id="RHEA:20629"/>
        <dbReference type="Rhea" id="RHEA-COMP:9863"/>
        <dbReference type="Rhea" id="RHEA-COMP:11604"/>
        <dbReference type="ChEBI" id="CHEBI:15377"/>
        <dbReference type="ChEBI" id="CHEBI:29999"/>
        <dbReference type="ChEBI" id="CHEBI:43474"/>
        <dbReference type="ChEBI" id="CHEBI:83421"/>
        <dbReference type="EC" id="3.1.3.16"/>
    </reaction>
</comment>
<dbReference type="RefSeq" id="XP_005710452.1">
    <property type="nucleotide sequence ID" value="XM_005710395.1"/>
</dbReference>
<dbReference type="Gramene" id="CDF40158">
    <property type="protein sequence ID" value="CDF40158"/>
    <property type="gene ID" value="CHC_T00007021001"/>
</dbReference>
<keyword evidence="3" id="KW-0378">Hydrolase</keyword>
<feature type="compositionally biased region" description="Polar residues" evidence="7">
    <location>
        <begin position="138"/>
        <end position="154"/>
    </location>
</feature>
<dbReference type="AlphaFoldDB" id="R7QQX4"/>
<feature type="compositionally biased region" description="Polar residues" evidence="7">
    <location>
        <begin position="212"/>
        <end position="224"/>
    </location>
</feature>
<evidence type="ECO:0000256" key="6">
    <source>
        <dbReference type="ARBA" id="ARBA00048336"/>
    </source>
</evidence>
<dbReference type="PANTHER" id="PTHR23081:SF36">
    <property type="entry name" value="RNA POLYMERASE II SUBUNIT A C-TERMINAL DOMAIN PHOSPHATASE"/>
    <property type="match status" value="1"/>
</dbReference>
<dbReference type="PROSITE" id="PS50172">
    <property type="entry name" value="BRCT"/>
    <property type="match status" value="1"/>
</dbReference>
<dbReference type="InterPro" id="IPR001357">
    <property type="entry name" value="BRCT_dom"/>
</dbReference>
<dbReference type="SMART" id="SM00577">
    <property type="entry name" value="CPDc"/>
    <property type="match status" value="1"/>
</dbReference>
<feature type="domain" description="FCP1 homology" evidence="9">
    <location>
        <begin position="1"/>
        <end position="132"/>
    </location>
</feature>
<evidence type="ECO:0000256" key="4">
    <source>
        <dbReference type="ARBA" id="ARBA00023242"/>
    </source>
</evidence>
<dbReference type="Proteomes" id="UP000012073">
    <property type="component" value="Unassembled WGS sequence"/>
</dbReference>
<dbReference type="PROSITE" id="PS50969">
    <property type="entry name" value="FCP1"/>
    <property type="match status" value="1"/>
</dbReference>
<accession>R7QQX4</accession>
<dbReference type="SUPFAM" id="SSF52113">
    <property type="entry name" value="BRCT domain"/>
    <property type="match status" value="1"/>
</dbReference>
<dbReference type="STRING" id="2769.R7QQX4"/>
<evidence type="ECO:0000256" key="7">
    <source>
        <dbReference type="SAM" id="MobiDB-lite"/>
    </source>
</evidence>
<proteinExistence type="predicted"/>
<dbReference type="SUPFAM" id="SSF56784">
    <property type="entry name" value="HAD-like"/>
    <property type="match status" value="1"/>
</dbReference>
<evidence type="ECO:0000313" key="10">
    <source>
        <dbReference type="EMBL" id="CDF40158.1"/>
    </source>
</evidence>
<dbReference type="Gene3D" id="3.40.50.10190">
    <property type="entry name" value="BRCT domain"/>
    <property type="match status" value="1"/>
</dbReference>
<evidence type="ECO:0000256" key="1">
    <source>
        <dbReference type="ARBA" id="ARBA00004123"/>
    </source>
</evidence>
<dbReference type="PhylomeDB" id="R7QQX4"/>
<dbReference type="InterPro" id="IPR004274">
    <property type="entry name" value="FCP1_dom"/>
</dbReference>
<dbReference type="PANTHER" id="PTHR23081">
    <property type="entry name" value="RNA POLYMERASE II CTD PHOSPHATASE"/>
    <property type="match status" value="1"/>
</dbReference>
<dbReference type="OrthoDB" id="10249888at2759"/>
<dbReference type="InterPro" id="IPR039189">
    <property type="entry name" value="Fcp1"/>
</dbReference>
<dbReference type="CDD" id="cd17729">
    <property type="entry name" value="BRCT_CTDP1"/>
    <property type="match status" value="1"/>
</dbReference>
<dbReference type="InterPro" id="IPR036420">
    <property type="entry name" value="BRCT_dom_sf"/>
</dbReference>
<keyword evidence="11" id="KW-1185">Reference proteome</keyword>
<evidence type="ECO:0000256" key="2">
    <source>
        <dbReference type="ARBA" id="ARBA00013081"/>
    </source>
</evidence>
<feature type="domain" description="BRCT" evidence="8">
    <location>
        <begin position="382"/>
        <end position="465"/>
    </location>
</feature>
<comment type="catalytic activity">
    <reaction evidence="6">
        <text>O-phospho-L-threonyl-[protein] + H2O = L-threonyl-[protein] + phosphate</text>
        <dbReference type="Rhea" id="RHEA:47004"/>
        <dbReference type="Rhea" id="RHEA-COMP:11060"/>
        <dbReference type="Rhea" id="RHEA-COMP:11605"/>
        <dbReference type="ChEBI" id="CHEBI:15377"/>
        <dbReference type="ChEBI" id="CHEBI:30013"/>
        <dbReference type="ChEBI" id="CHEBI:43474"/>
        <dbReference type="ChEBI" id="CHEBI:61977"/>
        <dbReference type="EC" id="3.1.3.16"/>
    </reaction>
</comment>
<dbReference type="Gene3D" id="3.40.50.1000">
    <property type="entry name" value="HAD superfamily/HAD-like"/>
    <property type="match status" value="1"/>
</dbReference>
<evidence type="ECO:0000313" key="11">
    <source>
        <dbReference type="Proteomes" id="UP000012073"/>
    </source>
</evidence>
<protein>
    <recommendedName>
        <fullName evidence="2">protein-serine/threonine phosphatase</fullName>
        <ecNumber evidence="2">3.1.3.16</ecNumber>
    </recommendedName>
</protein>
<sequence>MHLKVRPNLNHFLETLRVKFNLHIYTMGSRLYADRVAKLIDPDNRFFGGRITSREDFPEGNCNQKNIQRLFPCDDSMALIVDDREDVWLSDSTQPYMPNLLRAQPYHFWVGMHEAYDRVAPPEHHNPTAHQLADKPSGGSTDNTQQPPAVQGTLTTNSDNTTTIGNGNDISNHRHANLDSPANDSPFQPTGLKVQQPEEADARHAEGGMESPNYSNDVAKNSPTAPEDTAITVLSPPQLELRPSQTVGPSEGTVGAATSEPEKQLSATNIHETDRTNAHDHETKESEQENGDTSARSIKPDGHSGEATNVEKFRSIAKGWWETDSSPKSRSHLLRLAQVLEDCHKEFFDRCKSRKAHNGVEAQSAGQQFQSPADVKDILSEFRKKVLAGCVLTFSGLKPRKDAPETVPEWNLALRLGASCSSEFVHGRTTHVITSLKRVPDTQKCMDAMHSGTAYVVTTDWVEDCALNFERQNELAYCESAQQMFDDGEKFRDYVETRREKAAQALRKRGREELDEIYGNEVVGTIPWKKSRVSEEMDVMDDTGLEGTNGTAAVRILSHDEIGEVMEDLFVE</sequence>
<gene>
    <name evidence="10" type="ORF">CHC_T00007021001</name>
</gene>
<feature type="compositionally biased region" description="Basic and acidic residues" evidence="7">
    <location>
        <begin position="298"/>
        <end position="310"/>
    </location>
</feature>
<feature type="region of interest" description="Disordered" evidence="7">
    <location>
        <begin position="119"/>
        <end position="310"/>
    </location>
</feature>
<evidence type="ECO:0000256" key="5">
    <source>
        <dbReference type="ARBA" id="ARBA00047761"/>
    </source>
</evidence>
<feature type="compositionally biased region" description="Low complexity" evidence="7">
    <location>
        <begin position="155"/>
        <end position="170"/>
    </location>
</feature>
<evidence type="ECO:0000259" key="9">
    <source>
        <dbReference type="PROSITE" id="PS50969"/>
    </source>
</evidence>
<name>R7QQX4_CHOCR</name>
<comment type="subcellular location">
    <subcellularLocation>
        <location evidence="1">Nucleus</location>
    </subcellularLocation>
</comment>
<dbReference type="Pfam" id="PF03031">
    <property type="entry name" value="NIF"/>
    <property type="match status" value="1"/>
</dbReference>
<dbReference type="InterPro" id="IPR036412">
    <property type="entry name" value="HAD-like_sf"/>
</dbReference>
<dbReference type="GO" id="GO:0008420">
    <property type="term" value="F:RNA polymerase II CTD heptapeptide repeat phosphatase activity"/>
    <property type="evidence" value="ECO:0007669"/>
    <property type="project" value="InterPro"/>
</dbReference>
<dbReference type="EMBL" id="HG002134">
    <property type="protein sequence ID" value="CDF40158.1"/>
    <property type="molecule type" value="Genomic_DNA"/>
</dbReference>
<keyword evidence="4" id="KW-0539">Nucleus</keyword>
<dbReference type="EC" id="3.1.3.16" evidence="2"/>
<reference evidence="11" key="1">
    <citation type="journal article" date="2013" name="Proc. Natl. Acad. Sci. U.S.A.">
        <title>Genome structure and metabolic features in the red seaweed Chondrus crispus shed light on evolution of the Archaeplastida.</title>
        <authorList>
            <person name="Collen J."/>
            <person name="Porcel B."/>
            <person name="Carre W."/>
            <person name="Ball S.G."/>
            <person name="Chaparro C."/>
            <person name="Tonon T."/>
            <person name="Barbeyron T."/>
            <person name="Michel G."/>
            <person name="Noel B."/>
            <person name="Valentin K."/>
            <person name="Elias M."/>
            <person name="Artiguenave F."/>
            <person name="Arun A."/>
            <person name="Aury J.M."/>
            <person name="Barbosa-Neto J.F."/>
            <person name="Bothwell J.H."/>
            <person name="Bouget F.Y."/>
            <person name="Brillet L."/>
            <person name="Cabello-Hurtado F."/>
            <person name="Capella-Gutierrez S."/>
            <person name="Charrier B."/>
            <person name="Cladiere L."/>
            <person name="Cock J.M."/>
            <person name="Coelho S.M."/>
            <person name="Colleoni C."/>
            <person name="Czjzek M."/>
            <person name="Da Silva C."/>
            <person name="Delage L."/>
            <person name="Denoeud F."/>
            <person name="Deschamps P."/>
            <person name="Dittami S.M."/>
            <person name="Gabaldon T."/>
            <person name="Gachon C.M."/>
            <person name="Groisillier A."/>
            <person name="Herve C."/>
            <person name="Jabbari K."/>
            <person name="Katinka M."/>
            <person name="Kloareg B."/>
            <person name="Kowalczyk N."/>
            <person name="Labadie K."/>
            <person name="Leblanc C."/>
            <person name="Lopez P.J."/>
            <person name="McLachlan D.H."/>
            <person name="Meslet-Cladiere L."/>
            <person name="Moustafa A."/>
            <person name="Nehr Z."/>
            <person name="Nyvall Collen P."/>
            <person name="Panaud O."/>
            <person name="Partensky F."/>
            <person name="Poulain J."/>
            <person name="Rensing S.A."/>
            <person name="Rousvoal S."/>
            <person name="Samson G."/>
            <person name="Symeonidi A."/>
            <person name="Weissenbach J."/>
            <person name="Zambounis A."/>
            <person name="Wincker P."/>
            <person name="Boyen C."/>
        </authorList>
    </citation>
    <scope>NUCLEOTIDE SEQUENCE [LARGE SCALE GENOMIC DNA]</scope>
    <source>
        <strain evidence="11">cv. Stackhouse</strain>
    </source>
</reference>
<dbReference type="InterPro" id="IPR023214">
    <property type="entry name" value="HAD_sf"/>
</dbReference>
<dbReference type="GeneID" id="17318180"/>
<organism evidence="10 11">
    <name type="scientific">Chondrus crispus</name>
    <name type="common">Carrageen Irish moss</name>
    <name type="synonym">Polymorpha crispa</name>
    <dbReference type="NCBI Taxonomy" id="2769"/>
    <lineage>
        <taxon>Eukaryota</taxon>
        <taxon>Rhodophyta</taxon>
        <taxon>Florideophyceae</taxon>
        <taxon>Rhodymeniophycidae</taxon>
        <taxon>Gigartinales</taxon>
        <taxon>Gigartinaceae</taxon>
        <taxon>Chondrus</taxon>
    </lineage>
</organism>